<reference evidence="9" key="1">
    <citation type="submission" date="2025-08" db="UniProtKB">
        <authorList>
            <consortium name="RefSeq"/>
        </authorList>
    </citation>
    <scope>IDENTIFICATION</scope>
    <source>
        <tissue evidence="9">Whole insect</tissue>
    </source>
</reference>
<sequence length="398" mass="46715">MKKYHRLLLIIVSAISLILFLIYRHEYNRLHYVLEVFNFFGQPCNFSDLQTSDYTLKQYDWGPQPMWQEIDNGYVYSAFLTGKIEVKAIALPLDAKKVPRNCYLWFEDKKKPLTGKFTFSKMLNTNLSSLTPYFFYCTAPTIDNSPYAVSFTYKPKKESEMKKILLVDIQITNHKTPNINTTICVSPTTFSKKKIVEFFSFHRLVGVESFIFYTKDIPYRLSKLLMNLSKRLDAHVAFLPWNFPKNDIDVAQSIIEYDCLFRTYGRSRFIITLNLNEYLVPTTSYTIKELLNDLENQVHRLSLPVQKFCINNVSNNKPLALQNYDVIRDINHNDVRFIYKNVEDNNFNTNTVDKTRASVHKYVKCGVYSQTTTDYSMQKFSIDFTRSTLVQLLIHNQL</sequence>
<evidence type="ECO:0000256" key="4">
    <source>
        <dbReference type="ARBA" id="ARBA00022679"/>
    </source>
</evidence>
<keyword evidence="3 8" id="KW-0328">Glycosyltransferase</keyword>
<accession>A0A6P7FXT6</accession>
<dbReference type="Pfam" id="PF01697">
    <property type="entry name" value="Glyco_transf_92"/>
    <property type="match status" value="1"/>
</dbReference>
<comment type="similarity">
    <text evidence="2 8">Belongs to the glycosyltransferase 92 family.</text>
</comment>
<evidence type="ECO:0000256" key="6">
    <source>
        <dbReference type="ARBA" id="ARBA00022989"/>
    </source>
</evidence>
<keyword evidence="7" id="KW-0472">Membrane</keyword>
<evidence type="ECO:0000256" key="1">
    <source>
        <dbReference type="ARBA" id="ARBA00004167"/>
    </source>
</evidence>
<gene>
    <name evidence="9" type="primary">LOC114333845</name>
</gene>
<dbReference type="GO" id="GO:0016020">
    <property type="term" value="C:membrane"/>
    <property type="evidence" value="ECO:0007669"/>
    <property type="project" value="UniProtKB-SubCell"/>
</dbReference>
<comment type="subcellular location">
    <subcellularLocation>
        <location evidence="1">Membrane</location>
        <topology evidence="1">Single-pass membrane protein</topology>
    </subcellularLocation>
</comment>
<evidence type="ECO:0000256" key="3">
    <source>
        <dbReference type="ARBA" id="ARBA00022676"/>
    </source>
</evidence>
<evidence type="ECO:0000256" key="8">
    <source>
        <dbReference type="RuleBase" id="RU366017"/>
    </source>
</evidence>
<dbReference type="GO" id="GO:0005737">
    <property type="term" value="C:cytoplasm"/>
    <property type="evidence" value="ECO:0007669"/>
    <property type="project" value="TreeGrafter"/>
</dbReference>
<protein>
    <recommendedName>
        <fullName evidence="8">Glycosyltransferase family 92 protein</fullName>
        <ecNumber evidence="8">2.4.1.-</ecNumber>
    </recommendedName>
</protein>
<evidence type="ECO:0000313" key="9">
    <source>
        <dbReference type="RefSeq" id="XP_028139637.1"/>
    </source>
</evidence>
<organism evidence="9">
    <name type="scientific">Diabrotica virgifera virgifera</name>
    <name type="common">western corn rootworm</name>
    <dbReference type="NCBI Taxonomy" id="50390"/>
    <lineage>
        <taxon>Eukaryota</taxon>
        <taxon>Metazoa</taxon>
        <taxon>Ecdysozoa</taxon>
        <taxon>Arthropoda</taxon>
        <taxon>Hexapoda</taxon>
        <taxon>Insecta</taxon>
        <taxon>Pterygota</taxon>
        <taxon>Neoptera</taxon>
        <taxon>Endopterygota</taxon>
        <taxon>Coleoptera</taxon>
        <taxon>Polyphaga</taxon>
        <taxon>Cucujiformia</taxon>
        <taxon>Chrysomeloidea</taxon>
        <taxon>Chrysomelidae</taxon>
        <taxon>Galerucinae</taxon>
        <taxon>Diabroticina</taxon>
        <taxon>Diabroticites</taxon>
        <taxon>Diabrotica</taxon>
    </lineage>
</organism>
<dbReference type="EC" id="2.4.1.-" evidence="8"/>
<evidence type="ECO:0000256" key="2">
    <source>
        <dbReference type="ARBA" id="ARBA00007647"/>
    </source>
</evidence>
<dbReference type="PANTHER" id="PTHR21461:SF87">
    <property type="entry name" value="GH12965P"/>
    <property type="match status" value="1"/>
</dbReference>
<keyword evidence="4 8" id="KW-0808">Transferase</keyword>
<evidence type="ECO:0000256" key="5">
    <source>
        <dbReference type="ARBA" id="ARBA00022692"/>
    </source>
</evidence>
<keyword evidence="5" id="KW-0812">Transmembrane</keyword>
<proteinExistence type="inferred from homology"/>
<dbReference type="AlphaFoldDB" id="A0A6P7FXT6"/>
<dbReference type="InParanoid" id="A0A6P7FXT6"/>
<dbReference type="RefSeq" id="XP_028139637.1">
    <property type="nucleotide sequence ID" value="XM_028283836.1"/>
</dbReference>
<keyword evidence="6" id="KW-1133">Transmembrane helix</keyword>
<dbReference type="PANTHER" id="PTHR21461">
    <property type="entry name" value="GLYCOSYLTRANSFERASE FAMILY 92 PROTEIN"/>
    <property type="match status" value="1"/>
</dbReference>
<evidence type="ECO:0000256" key="7">
    <source>
        <dbReference type="ARBA" id="ARBA00023136"/>
    </source>
</evidence>
<dbReference type="GO" id="GO:0016757">
    <property type="term" value="F:glycosyltransferase activity"/>
    <property type="evidence" value="ECO:0007669"/>
    <property type="project" value="UniProtKB-UniRule"/>
</dbReference>
<dbReference type="InterPro" id="IPR008166">
    <property type="entry name" value="Glyco_transf_92"/>
</dbReference>
<name>A0A6P7FXT6_DIAVI</name>